<evidence type="ECO:0000313" key="2">
    <source>
        <dbReference type="EMBL" id="KEQ62513.1"/>
    </source>
</evidence>
<keyword evidence="3" id="KW-1185">Reference proteome</keyword>
<dbReference type="InterPro" id="IPR046539">
    <property type="entry name" value="DUF6604"/>
</dbReference>
<dbReference type="STRING" id="1043003.A0A074VPT0"/>
<feature type="domain" description="DUF6604" evidence="1">
    <location>
        <begin position="163"/>
        <end position="231"/>
    </location>
</feature>
<evidence type="ECO:0000313" key="3">
    <source>
        <dbReference type="Proteomes" id="UP000030672"/>
    </source>
</evidence>
<dbReference type="EMBL" id="KL584834">
    <property type="protein sequence ID" value="KEQ62513.1"/>
    <property type="molecule type" value="Genomic_DNA"/>
</dbReference>
<gene>
    <name evidence="2" type="ORF">M437DRAFT_84847</name>
</gene>
<proteinExistence type="predicted"/>
<dbReference type="PIRSF" id="PIRSF028035">
    <property type="entry name" value="UCP028035"/>
    <property type="match status" value="1"/>
</dbReference>
<name>A0A074VPT0_AURM1</name>
<sequence length="894" mass="103120">MARNLNGSLRVPYLNYKKDTRYILWRLAHASNSIITTIPHSQRISTDVINTTGHMTCAEIEIMSQRVGAAFLKRREQVPSIILYLFDSVIKGRQNMSEEYKAMYTGIQDEEFERSNDRHQAFINTLTFAFKALGGNQWLLTLQVHASDDDPGETTISVEVPLRDYRVVDGPDDKRDRAIMILTAFVEDLRLRNELQSWWGAVAHNQSTISVAGVMSNTAIALVKRTAAALFVESDAKGEHSDSYISLLNDIANGGPADLGHTWFAKYGKRFGIYIYNALVEFVTDYQKNRNGRPTKRLRAQLVKWIPGCNLQQLSERGRLEWLRLYTINWLYDLVNVFVHIVRQERHIDKAFPKDFTWFVDGPYRRNARLFGIEDFAACVTTWSMQKPGTAFQHKILLHHVFQLQCIVDSFAATQGWFSVREDKDEFRPCPKDFRPAQAIDRFLDRHTDGHTVGFIRGVDAFLETVKSMPSRSGVSHMDNLLEELQHLPTLFNSWLGTSNRTFDLDDGPESRFERCYNSAESSRNGLWEHSPFLCGVGLAEALNVAYRIGLVIWDELRELSQLMQVHYILVEKGFLSQALDRFNDLVVIFHSRAFWDPTTDRLGKNKRYTKPTQPQARALSVSSTTLKDWLNLEENALLHSKHTLLLLQEFDWNFWRVPEDQVNPTTTLGSLYLTQTRRTTDSETGNVRFENTEFIRNARRLFSLPTDNDDHLLGVAESLEKRFLPAMRKFQEEYDLPASEDSHKDISSCAQGFETLSDTDYAFSTFHVWSLLEIDVKSEICGRSPPFGFNYLWFAAILLKTWTRIDDCLAKIQSPIYNVIQNTGHLSSRRDNLIRQIRYGSSEDDTKCAAAIAKILQQVPMFRRNCTYWDGYYCLRCETKHDTYEDCTKKLDQ</sequence>
<organism evidence="2 3">
    <name type="scientific">Aureobasidium melanogenum (strain CBS 110374)</name>
    <name type="common">Aureobasidium pullulans var. melanogenum</name>
    <dbReference type="NCBI Taxonomy" id="1043003"/>
    <lineage>
        <taxon>Eukaryota</taxon>
        <taxon>Fungi</taxon>
        <taxon>Dikarya</taxon>
        <taxon>Ascomycota</taxon>
        <taxon>Pezizomycotina</taxon>
        <taxon>Dothideomycetes</taxon>
        <taxon>Dothideomycetidae</taxon>
        <taxon>Dothideales</taxon>
        <taxon>Saccotheciaceae</taxon>
        <taxon>Aureobasidium</taxon>
    </lineage>
</organism>
<accession>A0A074VPT0</accession>
<dbReference type="HOGENOM" id="CLU_013511_0_0_1"/>
<dbReference type="RefSeq" id="XP_040879536.1">
    <property type="nucleotide sequence ID" value="XM_041028176.1"/>
</dbReference>
<protein>
    <recommendedName>
        <fullName evidence="1">DUF6604 domain-containing protein</fullName>
    </recommendedName>
</protein>
<dbReference type="PANTHER" id="PTHR38795">
    <property type="entry name" value="DUF6604 DOMAIN-CONTAINING PROTEIN"/>
    <property type="match status" value="1"/>
</dbReference>
<evidence type="ECO:0000259" key="1">
    <source>
        <dbReference type="Pfam" id="PF20253"/>
    </source>
</evidence>
<reference evidence="2 3" key="1">
    <citation type="journal article" date="2014" name="BMC Genomics">
        <title>Genome sequencing of four Aureobasidium pullulans varieties: biotechnological potential, stress tolerance, and description of new species.</title>
        <authorList>
            <person name="Gostin Ar C."/>
            <person name="Ohm R.A."/>
            <person name="Kogej T."/>
            <person name="Sonjak S."/>
            <person name="Turk M."/>
            <person name="Zajc J."/>
            <person name="Zalar P."/>
            <person name="Grube M."/>
            <person name="Sun H."/>
            <person name="Han J."/>
            <person name="Sharma A."/>
            <person name="Chiniquy J."/>
            <person name="Ngan C.Y."/>
            <person name="Lipzen A."/>
            <person name="Barry K."/>
            <person name="Grigoriev I.V."/>
            <person name="Gunde-Cimerman N."/>
        </authorList>
    </citation>
    <scope>NUCLEOTIDE SEQUENCE [LARGE SCALE GENOMIC DNA]</scope>
    <source>
        <strain evidence="2 3">CBS 110374</strain>
    </source>
</reference>
<dbReference type="Proteomes" id="UP000030672">
    <property type="component" value="Unassembled WGS sequence"/>
</dbReference>
<dbReference type="Pfam" id="PF20253">
    <property type="entry name" value="DUF6604"/>
    <property type="match status" value="2"/>
</dbReference>
<dbReference type="AlphaFoldDB" id="A0A074VPT0"/>
<dbReference type="InterPro" id="IPR016864">
    <property type="entry name" value="UCP028035"/>
</dbReference>
<dbReference type="PANTHER" id="PTHR38795:SF1">
    <property type="entry name" value="DUF6604 DOMAIN-CONTAINING PROTEIN"/>
    <property type="match status" value="1"/>
</dbReference>
<dbReference type="GeneID" id="63921549"/>
<feature type="domain" description="DUF6604" evidence="1">
    <location>
        <begin position="15"/>
        <end position="143"/>
    </location>
</feature>